<evidence type="ECO:0000313" key="4">
    <source>
        <dbReference type="Proteomes" id="UP000002009"/>
    </source>
</evidence>
<dbReference type="GO" id="GO:0005829">
    <property type="term" value="C:cytosol"/>
    <property type="evidence" value="ECO:0007669"/>
    <property type="project" value="TreeGrafter"/>
</dbReference>
<dbReference type="Proteomes" id="UP000002009">
    <property type="component" value="Chromosome 2"/>
</dbReference>
<dbReference type="Gene3D" id="3.40.50.300">
    <property type="entry name" value="P-loop containing nucleotide triphosphate hydrolases"/>
    <property type="match status" value="1"/>
</dbReference>
<dbReference type="OrthoDB" id="515366at2759"/>
<dbReference type="OMA" id="KMGCRGD"/>
<dbReference type="FunCoup" id="C1E0D7">
    <property type="interactions" value="515"/>
</dbReference>
<dbReference type="Pfam" id="PF01202">
    <property type="entry name" value="SKI"/>
    <property type="match status" value="1"/>
</dbReference>
<keyword evidence="4" id="KW-1185">Reference proteome</keyword>
<accession>C1E0D7</accession>
<proteinExistence type="inferred from homology"/>
<reference evidence="3 4" key="1">
    <citation type="journal article" date="2009" name="Science">
        <title>Green evolution and dynamic adaptations revealed by genomes of the marine picoeukaryotes Micromonas.</title>
        <authorList>
            <person name="Worden A.Z."/>
            <person name="Lee J.H."/>
            <person name="Mock T."/>
            <person name="Rouze P."/>
            <person name="Simmons M.P."/>
            <person name="Aerts A.L."/>
            <person name="Allen A.E."/>
            <person name="Cuvelier M.L."/>
            <person name="Derelle E."/>
            <person name="Everett M.V."/>
            <person name="Foulon E."/>
            <person name="Grimwood J."/>
            <person name="Gundlach H."/>
            <person name="Henrissat B."/>
            <person name="Napoli C."/>
            <person name="McDonald S.M."/>
            <person name="Parker M.S."/>
            <person name="Rombauts S."/>
            <person name="Salamov A."/>
            <person name="Von Dassow P."/>
            <person name="Badger J.H."/>
            <person name="Coutinho P.M."/>
            <person name="Demir E."/>
            <person name="Dubchak I."/>
            <person name="Gentemann C."/>
            <person name="Eikrem W."/>
            <person name="Gready J.E."/>
            <person name="John U."/>
            <person name="Lanier W."/>
            <person name="Lindquist E.A."/>
            <person name="Lucas S."/>
            <person name="Mayer K.F."/>
            <person name="Moreau H."/>
            <person name="Not F."/>
            <person name="Otillar R."/>
            <person name="Panaud O."/>
            <person name="Pangilinan J."/>
            <person name="Paulsen I."/>
            <person name="Piegu B."/>
            <person name="Poliakov A."/>
            <person name="Robbens S."/>
            <person name="Schmutz J."/>
            <person name="Toulza E."/>
            <person name="Wyss T."/>
            <person name="Zelensky A."/>
            <person name="Zhou K."/>
            <person name="Armbrust E.V."/>
            <person name="Bhattacharya D."/>
            <person name="Goodenough U.W."/>
            <person name="Van de Peer Y."/>
            <person name="Grigoriev I.V."/>
        </authorList>
    </citation>
    <scope>NUCLEOTIDE SEQUENCE [LARGE SCALE GENOMIC DNA]</scope>
    <source>
        <strain evidence="4">RCC299 / NOUM17</strain>
    </source>
</reference>
<feature type="compositionally biased region" description="Basic and acidic residues" evidence="2">
    <location>
        <begin position="252"/>
        <end position="270"/>
    </location>
</feature>
<dbReference type="PANTHER" id="PTHR21087">
    <property type="entry name" value="SHIKIMATE KINASE"/>
    <property type="match status" value="1"/>
</dbReference>
<sequence>MSFSVATSRTAPLAALGARTGRQARANRSRAMRCVAAAASETSEQQKTLKKNADAIADDLKGVTVTFVGDNESANIAVAQEVAKALGYTPLSTPDLIEKITDSTREQILEEDGEARLVIAENAVLEQLSTLIRCAVGTSGGGRGATARGDCWDYLFGQFTVWIDDAEAMAAAESDPSTAPQREAYELAEVHLVMSKKECKPGDEAAGIGAQALEAIGSIIKDDPQVPGKKGFYVKMGCRGDWPVLQPPGWDGTKEGMVDPKTGKPYRDAEQAVAPKTGEV</sequence>
<dbReference type="KEGG" id="mis:MICPUN_56223"/>
<dbReference type="AlphaFoldDB" id="C1E0D7"/>
<dbReference type="InterPro" id="IPR031322">
    <property type="entry name" value="Shikimate/glucono_kinase"/>
</dbReference>
<dbReference type="InterPro" id="IPR027417">
    <property type="entry name" value="P-loop_NTPase"/>
</dbReference>
<dbReference type="RefSeq" id="XP_002499542.1">
    <property type="nucleotide sequence ID" value="XM_002499496.1"/>
</dbReference>
<gene>
    <name evidence="3" type="ORF">MICPUN_56223</name>
</gene>
<evidence type="ECO:0000313" key="3">
    <source>
        <dbReference type="EMBL" id="ACO60800.1"/>
    </source>
</evidence>
<dbReference type="PANTHER" id="PTHR21087:SF23">
    <property type="entry name" value="INACTIVE SHIKIMATE KINASE LIKE 2, CHLOROPLASTIC-RELATED"/>
    <property type="match status" value="1"/>
</dbReference>
<feature type="region of interest" description="Disordered" evidence="2">
    <location>
        <begin position="245"/>
        <end position="280"/>
    </location>
</feature>
<comment type="similarity">
    <text evidence="1">Belongs to the shikimate kinase family.</text>
</comment>
<dbReference type="GO" id="GO:0004765">
    <property type="term" value="F:shikimate kinase activity"/>
    <property type="evidence" value="ECO:0007669"/>
    <property type="project" value="TreeGrafter"/>
</dbReference>
<name>C1E0D7_MICCC</name>
<dbReference type="EMBL" id="CP001323">
    <property type="protein sequence ID" value="ACO60800.1"/>
    <property type="molecule type" value="Genomic_DNA"/>
</dbReference>
<protein>
    <submittedName>
        <fullName evidence="3">Uncharacterized protein</fullName>
    </submittedName>
</protein>
<organism evidence="3 4">
    <name type="scientific">Micromonas commoda (strain RCC299 / NOUM17 / CCMP2709)</name>
    <name type="common">Picoplanktonic green alga</name>
    <dbReference type="NCBI Taxonomy" id="296587"/>
    <lineage>
        <taxon>Eukaryota</taxon>
        <taxon>Viridiplantae</taxon>
        <taxon>Chlorophyta</taxon>
        <taxon>Mamiellophyceae</taxon>
        <taxon>Mamiellales</taxon>
        <taxon>Mamiellaceae</taxon>
        <taxon>Micromonas</taxon>
    </lineage>
</organism>
<dbReference type="InParanoid" id="C1E0D7"/>
<dbReference type="GeneID" id="8241219"/>
<evidence type="ECO:0000256" key="2">
    <source>
        <dbReference type="SAM" id="MobiDB-lite"/>
    </source>
</evidence>
<evidence type="ECO:0000256" key="1">
    <source>
        <dbReference type="ARBA" id="ARBA00006997"/>
    </source>
</evidence>
<dbReference type="eggNOG" id="ENOG502QS29">
    <property type="taxonomic scope" value="Eukaryota"/>
</dbReference>